<feature type="compositionally biased region" description="Polar residues" evidence="2">
    <location>
        <begin position="1282"/>
        <end position="1293"/>
    </location>
</feature>
<feature type="compositionally biased region" description="Pro residues" evidence="2">
    <location>
        <begin position="1380"/>
        <end position="1390"/>
    </location>
</feature>
<feature type="region of interest" description="Disordered" evidence="2">
    <location>
        <begin position="1373"/>
        <end position="1423"/>
    </location>
</feature>
<feature type="compositionally biased region" description="Polar residues" evidence="2">
    <location>
        <begin position="1640"/>
        <end position="1649"/>
    </location>
</feature>
<feature type="region of interest" description="Disordered" evidence="2">
    <location>
        <begin position="1439"/>
        <end position="1495"/>
    </location>
</feature>
<dbReference type="Gene3D" id="1.25.40.10">
    <property type="entry name" value="Tetratricopeptide repeat domain"/>
    <property type="match status" value="1"/>
</dbReference>
<evidence type="ECO:0000313" key="3">
    <source>
        <dbReference type="EMBL" id="MBW0483986.1"/>
    </source>
</evidence>
<evidence type="ECO:0000256" key="2">
    <source>
        <dbReference type="SAM" id="MobiDB-lite"/>
    </source>
</evidence>
<gene>
    <name evidence="3" type="ORF">O181_023701</name>
</gene>
<dbReference type="SUPFAM" id="SSF48452">
    <property type="entry name" value="TPR-like"/>
    <property type="match status" value="1"/>
</dbReference>
<feature type="compositionally biased region" description="Low complexity" evidence="2">
    <location>
        <begin position="322"/>
        <end position="362"/>
    </location>
</feature>
<feature type="compositionally biased region" description="Polar residues" evidence="2">
    <location>
        <begin position="569"/>
        <end position="586"/>
    </location>
</feature>
<feature type="compositionally biased region" description="Basic and acidic residues" evidence="2">
    <location>
        <begin position="587"/>
        <end position="602"/>
    </location>
</feature>
<comment type="caution">
    <text evidence="3">The sequence shown here is derived from an EMBL/GenBank/DDBJ whole genome shotgun (WGS) entry which is preliminary data.</text>
</comment>
<feature type="compositionally biased region" description="Low complexity" evidence="2">
    <location>
        <begin position="1394"/>
        <end position="1405"/>
    </location>
</feature>
<feature type="region of interest" description="Disordered" evidence="2">
    <location>
        <begin position="1072"/>
        <end position="1104"/>
    </location>
</feature>
<feature type="region of interest" description="Disordered" evidence="2">
    <location>
        <begin position="1632"/>
        <end position="1665"/>
    </location>
</feature>
<feature type="region of interest" description="Disordered" evidence="2">
    <location>
        <begin position="1282"/>
        <end position="1304"/>
    </location>
</feature>
<feature type="region of interest" description="Disordered" evidence="2">
    <location>
        <begin position="569"/>
        <end position="602"/>
    </location>
</feature>
<feature type="compositionally biased region" description="Polar residues" evidence="2">
    <location>
        <begin position="1406"/>
        <end position="1418"/>
    </location>
</feature>
<evidence type="ECO:0000256" key="1">
    <source>
        <dbReference type="SAM" id="Coils"/>
    </source>
</evidence>
<feature type="coiled-coil region" evidence="1">
    <location>
        <begin position="794"/>
        <end position="821"/>
    </location>
</feature>
<dbReference type="Proteomes" id="UP000765509">
    <property type="component" value="Unassembled WGS sequence"/>
</dbReference>
<name>A0A9Q3GXX0_9BASI</name>
<feature type="region of interest" description="Disordered" evidence="2">
    <location>
        <begin position="316"/>
        <end position="407"/>
    </location>
</feature>
<feature type="region of interest" description="Disordered" evidence="2">
    <location>
        <begin position="1340"/>
        <end position="1359"/>
    </location>
</feature>
<feature type="region of interest" description="Disordered" evidence="2">
    <location>
        <begin position="1"/>
        <end position="30"/>
    </location>
</feature>
<dbReference type="InterPro" id="IPR011990">
    <property type="entry name" value="TPR-like_helical_dom_sf"/>
</dbReference>
<feature type="compositionally biased region" description="Polar residues" evidence="2">
    <location>
        <begin position="389"/>
        <end position="407"/>
    </location>
</feature>
<feature type="region of interest" description="Disordered" evidence="2">
    <location>
        <begin position="59"/>
        <end position="85"/>
    </location>
</feature>
<feature type="compositionally biased region" description="Polar residues" evidence="2">
    <location>
        <begin position="363"/>
        <end position="373"/>
    </location>
</feature>
<accession>A0A9Q3GXX0</accession>
<dbReference type="OrthoDB" id="2507513at2759"/>
<proteinExistence type="predicted"/>
<reference evidence="3" key="1">
    <citation type="submission" date="2021-03" db="EMBL/GenBank/DDBJ databases">
        <title>Draft genome sequence of rust myrtle Austropuccinia psidii MF-1, a brazilian biotype.</title>
        <authorList>
            <person name="Quecine M.C."/>
            <person name="Pachon D.M.R."/>
            <person name="Bonatelli M.L."/>
            <person name="Correr F.H."/>
            <person name="Franceschini L.M."/>
            <person name="Leite T.F."/>
            <person name="Margarido G.R.A."/>
            <person name="Almeida C.A."/>
            <person name="Ferrarezi J.A."/>
            <person name="Labate C.A."/>
        </authorList>
    </citation>
    <scope>NUCLEOTIDE SEQUENCE</scope>
    <source>
        <strain evidence="3">MF-1</strain>
    </source>
</reference>
<feature type="region of interest" description="Disordered" evidence="2">
    <location>
        <begin position="150"/>
        <end position="189"/>
    </location>
</feature>
<feature type="compositionally biased region" description="Polar residues" evidence="2">
    <location>
        <begin position="1"/>
        <end position="14"/>
    </location>
</feature>
<keyword evidence="4" id="KW-1185">Reference proteome</keyword>
<feature type="compositionally biased region" description="Low complexity" evidence="2">
    <location>
        <begin position="1345"/>
        <end position="1359"/>
    </location>
</feature>
<protein>
    <submittedName>
        <fullName evidence="3">Uncharacterized protein</fullName>
    </submittedName>
</protein>
<organism evidence="3 4">
    <name type="scientific">Austropuccinia psidii MF-1</name>
    <dbReference type="NCBI Taxonomy" id="1389203"/>
    <lineage>
        <taxon>Eukaryota</taxon>
        <taxon>Fungi</taxon>
        <taxon>Dikarya</taxon>
        <taxon>Basidiomycota</taxon>
        <taxon>Pucciniomycotina</taxon>
        <taxon>Pucciniomycetes</taxon>
        <taxon>Pucciniales</taxon>
        <taxon>Sphaerophragmiaceae</taxon>
        <taxon>Austropuccinia</taxon>
    </lineage>
</organism>
<feature type="compositionally biased region" description="Polar residues" evidence="2">
    <location>
        <begin position="151"/>
        <end position="169"/>
    </location>
</feature>
<sequence>MSLETDNQDSQPSHLSHPHLYSKHHHQNRIQSLSPPLTSITTSATPQIIHSAVHSHFKRFPAGQSPPFSPTTPAPTLDHQTTQSQAVSNILNSSFHSDLTPASSSLSSTPTLTQSFYSQQSSLLPFQNSLNSSTSSQSVPPSASAIISLDNKPTQKTSLRSSSPYQNSHTPKPIKKPPPISITPTLRKYGHQQPSISEILLSSLSTSSRFKDSNTTKSQHQHDLFNQAGKELEIEERLAWELRTGRNDTLSMKFKNSNQLPMKSFTNNGDDDEIDQSTHSQAFEGIHYAIGGNGGGRDRWGNRWGLENHVLSPVISERTEPTHTSVSSPSTPTLSSTTNPSLYSPRSPTSTNNSTTATTTSSYHNLSQTSNPKQVLMSKKKKKMRPPNSVVSQPATSALPSPKNSHMSTTISVVNVSDMLAKTPVPSNRSFPCLPEPISTTSDTAPCANFDGSAGDTSSGSFVSADVSLDPSLKPSQTTPGHYPQSIPSISTATFTSATSHNFDQTESRNFPVRSRSRTDRRASISPHLPMFPQQQEKVYDDHSNLNKSFASKLARNLNQQIQSAECHSSFQHGRETLQNSQTKSSYSKDLDHLKKKEKKKDMVRQRDLEFSNRQLMKRLEKERRDKMIETRDLIVRKLLETPNDANLVKELGKLYLNNHCELSSFPSTGLTATTEATSIKDSIFHSNFHSQDWLNFHPTHSCSRSEPSLKLSIHYLEQSIQLNNRDPETWLYLGKAWALLLAYPTSLSTEREQRLSNASLGFKKAIMISSTTLNRSSSPKSKIRQTNRYRLAYANHLESLKKYREAAEILQEALEKDQSDAICWRELGRMMELWAFEEEDFQLFATGVSKEERLERMRHSCEAYRKAVELEPENRSFIQTTIEGGKALQKLKDQVGKQNMANSVVQGNEVERNSTLGQNQVTDGSMTMGKAAECNKVESVNASLGPQVSKQAHLNSRSAREMRKLVGEIMEIPKFGQKPGSPSFAQIAESIESQARSLIDVNRSNEQNHALISCPIKGKEQQPLTKTNLRESADGDSIACLSIQLHNSQPTKLVSQPNVQLQPGMSLPLSTAQETIDPPEPSQLSPPIAKKIHPHSAQPDQSKILTYSNSPQHRLLQTPAAELHTSALEPIEQQSAQIESHQLCLSRQPPSPSALPVPPVQASCIRIGTPTQKTLPEEKTASHMAFSPQQAAGVGKRKGKHLSQFGSLSLQSPITISTNHRRSPSGFELDIDKIAVQEPGKEAAKSNSMRINEIQRALCQEQSRGNIDGVEWTKLATLDRQNQYPSPSQSQKQHVRQVAHSIKQPQLVTRLNVPVDDEEHEMDLQESSRQAMMIDSTGRSFRHQPQQLQQLSSQSQISASHLDIPLQSSWQDLESDRMGPPPKIPPRPPSCQTTTRSSVNTTSNYESSPFSPHQLHSVNARRASVSNSIAGAGTVSLGQNLLKSNRPDSRDGRGGEQKVLSLPRAKTARPFDKSQDHHHLRARQTAGGGAPLDNSKGGVYNYSLIDAHLQSIVDIDKRRREEMKELKKQFERTDEWAELRRREVIDELRKLCGSVAGGGDRISAVELQAPLIHNRLSDGASEDLTVEGKRSVNNHYPQFQVENNQWNERRSSSAIGFKRAPQQDHPILQVDSQRHHQSTHYSNYQEASMISGDRPKSGIGSDSAGHAINGIASIIQLLQHSQ</sequence>
<feature type="compositionally biased region" description="Basic residues" evidence="2">
    <location>
        <begin position="16"/>
        <end position="28"/>
    </location>
</feature>
<keyword evidence="1" id="KW-0175">Coiled coil</keyword>
<feature type="compositionally biased region" description="Basic and acidic residues" evidence="2">
    <location>
        <begin position="1446"/>
        <end position="1457"/>
    </location>
</feature>
<feature type="region of interest" description="Disordered" evidence="2">
    <location>
        <begin position="500"/>
        <end position="532"/>
    </location>
</feature>
<dbReference type="EMBL" id="AVOT02007474">
    <property type="protein sequence ID" value="MBW0483986.1"/>
    <property type="molecule type" value="Genomic_DNA"/>
</dbReference>
<evidence type="ECO:0000313" key="4">
    <source>
        <dbReference type="Proteomes" id="UP000765509"/>
    </source>
</evidence>